<evidence type="ECO:0000313" key="8">
    <source>
        <dbReference type="EMBL" id="MCD5314644.1"/>
    </source>
</evidence>
<gene>
    <name evidence="8" type="ORF">LR394_27425</name>
</gene>
<proteinExistence type="predicted"/>
<dbReference type="InterPro" id="IPR001017">
    <property type="entry name" value="DH_E1"/>
</dbReference>
<dbReference type="Pfam" id="PF00676">
    <property type="entry name" value="E1_dh"/>
    <property type="match status" value="1"/>
</dbReference>
<evidence type="ECO:0000256" key="6">
    <source>
        <dbReference type="SAM" id="MobiDB-lite"/>
    </source>
</evidence>
<dbReference type="PANTHER" id="PTHR42980:SF1">
    <property type="entry name" value="2-OXOISOVALERATE DEHYDROGENASE SUBUNIT BETA, MITOCHONDRIAL"/>
    <property type="match status" value="1"/>
</dbReference>
<dbReference type="AlphaFoldDB" id="A0A9X1NJC5"/>
<reference evidence="8" key="1">
    <citation type="submission" date="2021-11" db="EMBL/GenBank/DDBJ databases">
        <title>Streptomyces corallinus and Kineosporia corallina sp. nov., two new coral-derived marine actinobacteria.</title>
        <authorList>
            <person name="Buangrab K."/>
            <person name="Sutthacheep M."/>
            <person name="Yeemin T."/>
            <person name="Harunari E."/>
            <person name="Igarashi Y."/>
            <person name="Sripreechasak P."/>
            <person name="Kanchanasin P."/>
            <person name="Tanasupawat S."/>
            <person name="Phongsopitanun W."/>
        </authorList>
    </citation>
    <scope>NUCLEOTIDE SEQUENCE</scope>
    <source>
        <strain evidence="8">JCM 31032</strain>
    </source>
</reference>
<comment type="caution">
    <text evidence="8">The sequence shown here is derived from an EMBL/GenBank/DDBJ whole genome shotgun (WGS) entry which is preliminary data.</text>
</comment>
<accession>A0A9X1NJC5</accession>
<dbReference type="Proteomes" id="UP001138997">
    <property type="component" value="Unassembled WGS sequence"/>
</dbReference>
<keyword evidence="3" id="KW-0560">Oxidoreductase</keyword>
<dbReference type="InterPro" id="IPR033248">
    <property type="entry name" value="Transketolase_C"/>
</dbReference>
<dbReference type="RefSeq" id="WP_231447350.1">
    <property type="nucleotide sequence ID" value="NZ_JAJOMB010000017.1"/>
</dbReference>
<dbReference type="EMBL" id="JAJOMB010000017">
    <property type="protein sequence ID" value="MCD5314644.1"/>
    <property type="molecule type" value="Genomic_DNA"/>
</dbReference>
<feature type="domain" description="Transketolase-like pyrimidine-binding" evidence="7">
    <location>
        <begin position="450"/>
        <end position="630"/>
    </location>
</feature>
<feature type="region of interest" description="Disordered" evidence="6">
    <location>
        <begin position="1"/>
        <end position="23"/>
    </location>
</feature>
<name>A0A9X1NJC5_9ACTN</name>
<keyword evidence="4" id="KW-0786">Thiamine pyrophosphate</keyword>
<dbReference type="GO" id="GO:0007584">
    <property type="term" value="P:response to nutrient"/>
    <property type="evidence" value="ECO:0007669"/>
    <property type="project" value="TreeGrafter"/>
</dbReference>
<dbReference type="SUPFAM" id="SSF52518">
    <property type="entry name" value="Thiamin diphosphate-binding fold (THDP-binding)"/>
    <property type="match status" value="2"/>
</dbReference>
<dbReference type="SUPFAM" id="SSF52922">
    <property type="entry name" value="TK C-terminal domain-like"/>
    <property type="match status" value="1"/>
</dbReference>
<dbReference type="PANTHER" id="PTHR42980">
    <property type="entry name" value="2-OXOISOVALERATE DEHYDROGENASE SUBUNIT BETA-RELATED"/>
    <property type="match status" value="1"/>
</dbReference>
<keyword evidence="9" id="KW-1185">Reference proteome</keyword>
<evidence type="ECO:0000256" key="2">
    <source>
        <dbReference type="ARBA" id="ARBA00022532"/>
    </source>
</evidence>
<evidence type="ECO:0000256" key="5">
    <source>
        <dbReference type="ARBA" id="ARBA00051911"/>
    </source>
</evidence>
<dbReference type="Pfam" id="PF02780">
    <property type="entry name" value="Transketolase_C"/>
    <property type="match status" value="1"/>
</dbReference>
<dbReference type="SMART" id="SM00861">
    <property type="entry name" value="Transket_pyr"/>
    <property type="match status" value="1"/>
</dbReference>
<dbReference type="GO" id="GO:0009083">
    <property type="term" value="P:branched-chain amino acid catabolic process"/>
    <property type="evidence" value="ECO:0007669"/>
    <property type="project" value="TreeGrafter"/>
</dbReference>
<dbReference type="GO" id="GO:0004591">
    <property type="term" value="F:oxoglutarate dehydrogenase (succinyl-transferring) activity"/>
    <property type="evidence" value="ECO:0007669"/>
    <property type="project" value="UniProtKB-EC"/>
</dbReference>
<organism evidence="8 9">
    <name type="scientific">Kineosporia babensis</name>
    <dbReference type="NCBI Taxonomy" id="499548"/>
    <lineage>
        <taxon>Bacteria</taxon>
        <taxon>Bacillati</taxon>
        <taxon>Actinomycetota</taxon>
        <taxon>Actinomycetes</taxon>
        <taxon>Kineosporiales</taxon>
        <taxon>Kineosporiaceae</taxon>
        <taxon>Kineosporia</taxon>
    </lineage>
</organism>
<sequence length="791" mass="82125">MKHPRSAEDAPTLTLTDLGEPGPGSELVDHLGPVLERLARGELSEVVAGEATSETTDEASDVMVPVDGTDEDAPVEALRADLIDLFEAQAASRWLDVAARRMAAAGLGSHTVASAGHEGNAAVALALRSNDPAVLHHRSTAFYLARLASAGLEDGISAVARGLAGSVEQPAGGGRRATPAHAEVAVLPSPSTVAGHLPRALGLAWAIGRQPRDRSRMSSGRLNWPADAVAVASFGDGTAGHSTAQGAINSALWASRQGVPLPLLLVCEDNGLGFSTSGPPGWIRSMFGSREGLRYFSADSAGDASALFQTARRAVETARAHRRPVLLHLSCVRIGGHSGADDESGYRRPGRIAADLARDPLVATMNALVRHEAMNGEEVGRRLLNLRDRVASALEDATQQRVRPKSAAEVMASLAPRRPAVVGMAAAREPLADQRQSVFSAGRPETEGPLTLAESINRALLDAAIAHPAVVVMGRDVARAGGLHGVTRGLQKRLGPGQVTDTTPDARSILGLAMGAAVSGLLPIAELGLDDLHAAEELLRTEAATLAFSSGNAFRNPMVLRVPGLGYHSGFGGAVTVDNTLGGLRDIPGLVIACAAHPAQAPALLRTCLAAAEADGTISVMLEPVALYHQRDLAVDGDDGWLAPYPEPAQWGAQHLAIGRAVVHGTGTDLTIAAYGNGLRMALRVAAQLEDEGVGCRVVDLCWLAPLPVADLMSAASATKNLLIVDETRRTGGISESIVTAVLEEGYDGRLARVTAKDSPLPAGPAAEFVQLTEARIRSTARALCGELADA</sequence>
<evidence type="ECO:0000256" key="3">
    <source>
        <dbReference type="ARBA" id="ARBA00023002"/>
    </source>
</evidence>
<evidence type="ECO:0000259" key="7">
    <source>
        <dbReference type="SMART" id="SM00861"/>
    </source>
</evidence>
<evidence type="ECO:0000313" key="9">
    <source>
        <dbReference type="Proteomes" id="UP001138997"/>
    </source>
</evidence>
<dbReference type="GO" id="GO:0006099">
    <property type="term" value="P:tricarboxylic acid cycle"/>
    <property type="evidence" value="ECO:0007669"/>
    <property type="project" value="UniProtKB-KW"/>
</dbReference>
<evidence type="ECO:0000256" key="4">
    <source>
        <dbReference type="ARBA" id="ARBA00023052"/>
    </source>
</evidence>
<evidence type="ECO:0000256" key="1">
    <source>
        <dbReference type="ARBA" id="ARBA00001964"/>
    </source>
</evidence>
<keyword evidence="2" id="KW-0816">Tricarboxylic acid cycle</keyword>
<dbReference type="InterPro" id="IPR029061">
    <property type="entry name" value="THDP-binding"/>
</dbReference>
<dbReference type="Gene3D" id="3.40.50.970">
    <property type="match status" value="2"/>
</dbReference>
<comment type="cofactor">
    <cofactor evidence="1">
        <name>thiamine diphosphate</name>
        <dbReference type="ChEBI" id="CHEBI:58937"/>
    </cofactor>
</comment>
<dbReference type="InterPro" id="IPR009014">
    <property type="entry name" value="Transketo_C/PFOR_II"/>
</dbReference>
<protein>
    <submittedName>
        <fullName evidence="8">MFS transporter</fullName>
    </submittedName>
</protein>
<dbReference type="GO" id="GO:0000287">
    <property type="term" value="F:magnesium ion binding"/>
    <property type="evidence" value="ECO:0007669"/>
    <property type="project" value="UniProtKB-ARBA"/>
</dbReference>
<comment type="catalytic activity">
    <reaction evidence="5">
        <text>N(6)-[(R)-lipoyl]-L-lysyl-[protein] + 2-oxoglutarate + H(+) = N(6)-[(R)-S(8)-succinyldihydrolipoyl]-L-lysyl-[protein] + CO2</text>
        <dbReference type="Rhea" id="RHEA:12188"/>
        <dbReference type="Rhea" id="RHEA-COMP:10474"/>
        <dbReference type="Rhea" id="RHEA-COMP:20092"/>
        <dbReference type="ChEBI" id="CHEBI:15378"/>
        <dbReference type="ChEBI" id="CHEBI:16526"/>
        <dbReference type="ChEBI" id="CHEBI:16810"/>
        <dbReference type="ChEBI" id="CHEBI:83099"/>
        <dbReference type="ChEBI" id="CHEBI:83120"/>
        <dbReference type="EC" id="1.2.4.2"/>
    </reaction>
</comment>
<dbReference type="Pfam" id="PF02779">
    <property type="entry name" value="Transket_pyr"/>
    <property type="match status" value="1"/>
</dbReference>
<dbReference type="InterPro" id="IPR005475">
    <property type="entry name" value="Transketolase-like_Pyr-bd"/>
</dbReference>
<dbReference type="Gene3D" id="3.40.50.920">
    <property type="match status" value="1"/>
</dbReference>